<gene>
    <name evidence="1" type="ORF">B8X00_09000</name>
</gene>
<comment type="caution">
    <text evidence="1">The sequence shown here is derived from an EMBL/GenBank/DDBJ whole genome shotgun (WGS) entry which is preliminary data.</text>
</comment>
<keyword evidence="2" id="KW-1185">Reference proteome</keyword>
<proteinExistence type="predicted"/>
<reference evidence="1 2" key="1">
    <citation type="submission" date="2017-04" db="EMBL/GenBank/DDBJ databases">
        <title>Kefir bacterial isolates.</title>
        <authorList>
            <person name="Kim Y."/>
            <person name="Blasche S."/>
            <person name="Patil K.R."/>
        </authorList>
    </citation>
    <scope>NUCLEOTIDE SEQUENCE [LARGE SCALE GENOMIC DNA]</scope>
    <source>
        <strain evidence="1 2">KR</strain>
    </source>
</reference>
<evidence type="ECO:0000313" key="2">
    <source>
        <dbReference type="Proteomes" id="UP000216151"/>
    </source>
</evidence>
<evidence type="ECO:0000313" key="1">
    <source>
        <dbReference type="EMBL" id="PAK77804.1"/>
    </source>
</evidence>
<dbReference type="Proteomes" id="UP000216151">
    <property type="component" value="Unassembled WGS sequence"/>
</dbReference>
<accession>A0A269XWZ2</accession>
<organism evidence="1 2">
    <name type="scientific">Acetobacter fabarum</name>
    <dbReference type="NCBI Taxonomy" id="483199"/>
    <lineage>
        <taxon>Bacteria</taxon>
        <taxon>Pseudomonadati</taxon>
        <taxon>Pseudomonadota</taxon>
        <taxon>Alphaproteobacteria</taxon>
        <taxon>Acetobacterales</taxon>
        <taxon>Acetobacteraceae</taxon>
        <taxon>Acetobacter</taxon>
    </lineage>
</organism>
<sequence length="82" mass="9002">MNIVDPEALFNQLDKRQQTVARCLQLQAYALDHHARKAHAHGNARARQTCTADADALRLRLEALLLSAWATNAAPQQGTAPC</sequence>
<dbReference type="RefSeq" id="WP_095349918.1">
    <property type="nucleotide sequence ID" value="NZ_NCXK01000011.1"/>
</dbReference>
<dbReference type="EMBL" id="NCXK01000011">
    <property type="protein sequence ID" value="PAK77804.1"/>
    <property type="molecule type" value="Genomic_DNA"/>
</dbReference>
<name>A0A269XWZ2_9PROT</name>
<protein>
    <submittedName>
        <fullName evidence="1">Uncharacterized protein</fullName>
    </submittedName>
</protein>
<dbReference type="AlphaFoldDB" id="A0A269XWZ2"/>